<name>A0A8K0I6G7_COCNU</name>
<sequence>MKIAEEAKKAAEEAKKTVEEEASWAKYELLAAQERIGILEVFVAIEHNIAEMRQQKMPSSRGLRSLVRL</sequence>
<gene>
    <name evidence="1" type="ORF">COCNU_04G005690</name>
</gene>
<comment type="caution">
    <text evidence="1">The sequence shown here is derived from an EMBL/GenBank/DDBJ whole genome shotgun (WGS) entry which is preliminary data.</text>
</comment>
<proteinExistence type="predicted"/>
<accession>A0A8K0I6G7</accession>
<reference evidence="1" key="2">
    <citation type="submission" date="2019-07" db="EMBL/GenBank/DDBJ databases">
        <authorList>
            <person name="Yang Y."/>
            <person name="Bocs S."/>
            <person name="Baudouin L."/>
        </authorList>
    </citation>
    <scope>NUCLEOTIDE SEQUENCE</scope>
    <source>
        <tissue evidence="1">Spear leaf of Hainan Tall coconut</tissue>
    </source>
</reference>
<evidence type="ECO:0000313" key="2">
    <source>
        <dbReference type="Proteomes" id="UP000797356"/>
    </source>
</evidence>
<reference evidence="1" key="1">
    <citation type="journal article" date="2017" name="Gigascience">
        <title>The genome draft of coconut (Cocos nucifera).</title>
        <authorList>
            <person name="Xiao Y."/>
            <person name="Xu P."/>
            <person name="Fan H."/>
            <person name="Baudouin L."/>
            <person name="Xia W."/>
            <person name="Bocs S."/>
            <person name="Xu J."/>
            <person name="Li Q."/>
            <person name="Guo A."/>
            <person name="Zhou L."/>
            <person name="Li J."/>
            <person name="Wu Y."/>
            <person name="Ma Z."/>
            <person name="Armero A."/>
            <person name="Issali A.E."/>
            <person name="Liu N."/>
            <person name="Peng M."/>
            <person name="Yang Y."/>
        </authorList>
    </citation>
    <scope>NUCLEOTIDE SEQUENCE</scope>
    <source>
        <tissue evidence="1">Spear leaf of Hainan Tall coconut</tissue>
    </source>
</reference>
<dbReference type="EMBL" id="CM017875">
    <property type="protein sequence ID" value="KAG1338263.1"/>
    <property type="molecule type" value="Genomic_DNA"/>
</dbReference>
<dbReference type="AlphaFoldDB" id="A0A8K0I6G7"/>
<dbReference type="Proteomes" id="UP000797356">
    <property type="component" value="Chromosome 4"/>
</dbReference>
<protein>
    <submittedName>
        <fullName evidence="1">Uncharacterized protein</fullName>
    </submittedName>
</protein>
<keyword evidence="2" id="KW-1185">Reference proteome</keyword>
<organism evidence="1 2">
    <name type="scientific">Cocos nucifera</name>
    <name type="common">Coconut palm</name>
    <dbReference type="NCBI Taxonomy" id="13894"/>
    <lineage>
        <taxon>Eukaryota</taxon>
        <taxon>Viridiplantae</taxon>
        <taxon>Streptophyta</taxon>
        <taxon>Embryophyta</taxon>
        <taxon>Tracheophyta</taxon>
        <taxon>Spermatophyta</taxon>
        <taxon>Magnoliopsida</taxon>
        <taxon>Liliopsida</taxon>
        <taxon>Arecaceae</taxon>
        <taxon>Arecoideae</taxon>
        <taxon>Cocoseae</taxon>
        <taxon>Attaleinae</taxon>
        <taxon>Cocos</taxon>
    </lineage>
</organism>
<evidence type="ECO:0000313" key="1">
    <source>
        <dbReference type="EMBL" id="KAG1338263.1"/>
    </source>
</evidence>